<dbReference type="GO" id="GO:0005524">
    <property type="term" value="F:ATP binding"/>
    <property type="evidence" value="ECO:0007669"/>
    <property type="project" value="UniProtKB-KW"/>
</dbReference>
<evidence type="ECO:0000256" key="1">
    <source>
        <dbReference type="ARBA" id="ARBA00005715"/>
    </source>
</evidence>
<dbReference type="Pfam" id="PF07005">
    <property type="entry name" value="SBD_N"/>
    <property type="match status" value="1"/>
</dbReference>
<evidence type="ECO:0000259" key="8">
    <source>
        <dbReference type="Pfam" id="PF17042"/>
    </source>
</evidence>
<dbReference type="RefSeq" id="WP_117685609.1">
    <property type="nucleotide sequence ID" value="NZ_QSQP01000005.1"/>
</dbReference>
<dbReference type="Proteomes" id="UP000261052">
    <property type="component" value="Unassembled WGS sequence"/>
</dbReference>
<evidence type="ECO:0000256" key="3">
    <source>
        <dbReference type="ARBA" id="ARBA00022741"/>
    </source>
</evidence>
<accession>A0A3E4M2H0</accession>
<evidence type="ECO:0000256" key="2">
    <source>
        <dbReference type="ARBA" id="ARBA00022679"/>
    </source>
</evidence>
<evidence type="ECO:0000313" key="10">
    <source>
        <dbReference type="Proteomes" id="UP000261052"/>
    </source>
</evidence>
<keyword evidence="4 9" id="KW-0418">Kinase</keyword>
<evidence type="ECO:0000259" key="7">
    <source>
        <dbReference type="Pfam" id="PF07005"/>
    </source>
</evidence>
<feature type="domain" description="Four-carbon acid sugar kinase N-terminal" evidence="7">
    <location>
        <begin position="9"/>
        <end position="224"/>
    </location>
</feature>
<dbReference type="EMBL" id="QSQP01000005">
    <property type="protein sequence ID" value="RGK43879.1"/>
    <property type="molecule type" value="Genomic_DNA"/>
</dbReference>
<organism evidence="9 10">
    <name type="scientific">Agathobacter rectalis</name>
    <dbReference type="NCBI Taxonomy" id="39491"/>
    <lineage>
        <taxon>Bacteria</taxon>
        <taxon>Bacillati</taxon>
        <taxon>Bacillota</taxon>
        <taxon>Clostridia</taxon>
        <taxon>Lachnospirales</taxon>
        <taxon>Lachnospiraceae</taxon>
        <taxon>Agathobacter</taxon>
    </lineage>
</organism>
<dbReference type="AlphaFoldDB" id="A0A3E4M2H0"/>
<evidence type="ECO:0000256" key="6">
    <source>
        <dbReference type="ARBA" id="ARBA00023277"/>
    </source>
</evidence>
<keyword evidence="3" id="KW-0547">Nucleotide-binding</keyword>
<dbReference type="Gene3D" id="3.40.980.20">
    <property type="entry name" value="Four-carbon acid sugar kinase, nucleotide binding domain"/>
    <property type="match status" value="1"/>
</dbReference>
<reference evidence="9 10" key="1">
    <citation type="submission" date="2018-08" db="EMBL/GenBank/DDBJ databases">
        <title>A genome reference for cultivated species of the human gut microbiota.</title>
        <authorList>
            <person name="Zou Y."/>
            <person name="Xue W."/>
            <person name="Luo G."/>
        </authorList>
    </citation>
    <scope>NUCLEOTIDE SEQUENCE [LARGE SCALE GENOMIC DNA]</scope>
    <source>
        <strain evidence="9 10">TF11-15AC</strain>
    </source>
</reference>
<dbReference type="InterPro" id="IPR042213">
    <property type="entry name" value="NBD_C_sf"/>
</dbReference>
<evidence type="ECO:0000256" key="5">
    <source>
        <dbReference type="ARBA" id="ARBA00022840"/>
    </source>
</evidence>
<dbReference type="Pfam" id="PF17042">
    <property type="entry name" value="NBD_C"/>
    <property type="match status" value="1"/>
</dbReference>
<comment type="similarity">
    <text evidence="1">Belongs to the four-carbon acid sugar kinase family.</text>
</comment>
<keyword evidence="5" id="KW-0067">ATP-binding</keyword>
<evidence type="ECO:0000313" key="9">
    <source>
        <dbReference type="EMBL" id="RGK43879.1"/>
    </source>
</evidence>
<feature type="domain" description="Four-carbon acid sugar kinase nucleotide binding" evidence="8">
    <location>
        <begin position="246"/>
        <end position="411"/>
    </location>
</feature>
<dbReference type="SUPFAM" id="SSF142764">
    <property type="entry name" value="YgbK-like"/>
    <property type="match status" value="1"/>
</dbReference>
<sequence>MSYFGRVKLLIIADDFTGALDTGIQFVNKGIATQVFTKMPEAIGDIDESTEVLVIDSETRPMPAAKAYDTVKNLTGWAKAIKIPVIFKKTDSALRGNIGSELQAVLDGSGHDKVYFLPGYPKIDRCTVNGTHYIQGQLLEKSVFGQDPFEPVKLSYIPDIIAQQTALKCACVKHNEALNDIKSDERIVICDVEKHKDIEERLDELQEKDELCIIAGCAALAEALADKLRFDAAKPQSYRKSENFLVECGSLNMITQNQLDYAEEHGFSRIHMTVEQKLQKDYYSTQEGLEFLHKMQEECEKDRCLIIDSIDREEDKKGFMEANKLTMNDVRALIPTAHGHIADYLAANKQDTTILMTGGDTLMGYMKLIGCTQITPVCEIEQGVVVSNLKNHGFVQQIISKSGGFGTKDVLVKIADKILNQK</sequence>
<protein>
    <submittedName>
        <fullName evidence="9">Four-carbon acid sugar kinase family protein</fullName>
    </submittedName>
</protein>
<keyword evidence="6" id="KW-0119">Carbohydrate metabolism</keyword>
<evidence type="ECO:0000256" key="4">
    <source>
        <dbReference type="ARBA" id="ARBA00022777"/>
    </source>
</evidence>
<gene>
    <name evidence="9" type="ORF">DXD13_05570</name>
</gene>
<proteinExistence type="inferred from homology"/>
<dbReference type="GO" id="GO:0016301">
    <property type="term" value="F:kinase activity"/>
    <property type="evidence" value="ECO:0007669"/>
    <property type="project" value="UniProtKB-KW"/>
</dbReference>
<comment type="caution">
    <text evidence="9">The sequence shown here is derived from an EMBL/GenBank/DDBJ whole genome shotgun (WGS) entry which is preliminary data.</text>
</comment>
<dbReference type="InterPro" id="IPR010737">
    <property type="entry name" value="4-carb_acid_sugar_kinase_N"/>
</dbReference>
<name>A0A3E4M2H0_9FIRM</name>
<dbReference type="InterPro" id="IPR031475">
    <property type="entry name" value="NBD_C"/>
</dbReference>
<keyword evidence="2" id="KW-0808">Transferase</keyword>
<dbReference type="InterPro" id="IPR037051">
    <property type="entry name" value="4-carb_acid_sugar_kinase_N_sf"/>
</dbReference>
<dbReference type="Gene3D" id="3.40.50.10840">
    <property type="entry name" value="Putative sugar-binding, N-terminal domain"/>
    <property type="match status" value="1"/>
</dbReference>